<reference evidence="1 2" key="1">
    <citation type="journal article" date="2014" name="Am. J. Bot.">
        <title>Genome assembly and annotation for red clover (Trifolium pratense; Fabaceae).</title>
        <authorList>
            <person name="Istvanek J."/>
            <person name="Jaros M."/>
            <person name="Krenek A."/>
            <person name="Repkova J."/>
        </authorList>
    </citation>
    <scope>NUCLEOTIDE SEQUENCE [LARGE SCALE GENOMIC DNA]</scope>
    <source>
        <strain evidence="2">cv. Tatra</strain>
        <tissue evidence="1">Young leaves</tissue>
    </source>
</reference>
<dbReference type="STRING" id="57577.A0A2K3MDT5"/>
<proteinExistence type="predicted"/>
<dbReference type="AlphaFoldDB" id="A0A2K3MDT5"/>
<organism evidence="1 2">
    <name type="scientific">Trifolium pratense</name>
    <name type="common">Red clover</name>
    <dbReference type="NCBI Taxonomy" id="57577"/>
    <lineage>
        <taxon>Eukaryota</taxon>
        <taxon>Viridiplantae</taxon>
        <taxon>Streptophyta</taxon>
        <taxon>Embryophyta</taxon>
        <taxon>Tracheophyta</taxon>
        <taxon>Spermatophyta</taxon>
        <taxon>Magnoliopsida</taxon>
        <taxon>eudicotyledons</taxon>
        <taxon>Gunneridae</taxon>
        <taxon>Pentapetalae</taxon>
        <taxon>rosids</taxon>
        <taxon>fabids</taxon>
        <taxon>Fabales</taxon>
        <taxon>Fabaceae</taxon>
        <taxon>Papilionoideae</taxon>
        <taxon>50 kb inversion clade</taxon>
        <taxon>NPAAA clade</taxon>
        <taxon>Hologalegina</taxon>
        <taxon>IRL clade</taxon>
        <taxon>Trifolieae</taxon>
        <taxon>Trifolium</taxon>
    </lineage>
</organism>
<name>A0A2K3MDT5_TRIPR</name>
<sequence length="56" mass="6117">MSTSVKRLGKWVSLVSKRGLSTSCIQKDVSENGVKSLNLYSAINQALHIALDTDPR</sequence>
<dbReference type="Proteomes" id="UP000236291">
    <property type="component" value="Unassembled WGS sequence"/>
</dbReference>
<protein>
    <submittedName>
        <fullName evidence="1">2-oxoisovalerate dehydrogenase subunit beta mitochondrial-like</fullName>
    </submittedName>
</protein>
<evidence type="ECO:0000313" key="2">
    <source>
        <dbReference type="Proteomes" id="UP000236291"/>
    </source>
</evidence>
<reference evidence="1 2" key="2">
    <citation type="journal article" date="2017" name="Front. Plant Sci.">
        <title>Gene Classification and Mining of Molecular Markers Useful in Red Clover (Trifolium pratense) Breeding.</title>
        <authorList>
            <person name="Istvanek J."/>
            <person name="Dluhosova J."/>
            <person name="Dluhos P."/>
            <person name="Patkova L."/>
            <person name="Nedelnik J."/>
            <person name="Repkova J."/>
        </authorList>
    </citation>
    <scope>NUCLEOTIDE SEQUENCE [LARGE SCALE GENOMIC DNA]</scope>
    <source>
        <strain evidence="2">cv. Tatra</strain>
        <tissue evidence="1">Young leaves</tissue>
    </source>
</reference>
<dbReference type="EMBL" id="ASHM01058209">
    <property type="protein sequence ID" value="PNX88952.1"/>
    <property type="molecule type" value="Genomic_DNA"/>
</dbReference>
<evidence type="ECO:0000313" key="1">
    <source>
        <dbReference type="EMBL" id="PNX88952.1"/>
    </source>
</evidence>
<accession>A0A2K3MDT5</accession>
<comment type="caution">
    <text evidence="1">The sequence shown here is derived from an EMBL/GenBank/DDBJ whole genome shotgun (WGS) entry which is preliminary data.</text>
</comment>
<feature type="non-terminal residue" evidence="1">
    <location>
        <position position="56"/>
    </location>
</feature>
<gene>
    <name evidence="1" type="ORF">L195_g045067</name>
</gene>